<protein>
    <submittedName>
        <fullName evidence="1">Uncharacterized protein</fullName>
    </submittedName>
</protein>
<dbReference type="OrthoDB" id="3473217at2759"/>
<gene>
    <name evidence="1" type="ORF">BCON_0005g00420</name>
</gene>
<organism evidence="1 2">
    <name type="scientific">Botryotinia convoluta</name>
    <dbReference type="NCBI Taxonomy" id="54673"/>
    <lineage>
        <taxon>Eukaryota</taxon>
        <taxon>Fungi</taxon>
        <taxon>Dikarya</taxon>
        <taxon>Ascomycota</taxon>
        <taxon>Pezizomycotina</taxon>
        <taxon>Leotiomycetes</taxon>
        <taxon>Helotiales</taxon>
        <taxon>Sclerotiniaceae</taxon>
        <taxon>Botryotinia</taxon>
    </lineage>
</organism>
<evidence type="ECO:0000313" key="2">
    <source>
        <dbReference type="Proteomes" id="UP000297527"/>
    </source>
</evidence>
<keyword evidence="2" id="KW-1185">Reference proteome</keyword>
<dbReference type="AlphaFoldDB" id="A0A4Z1ITW8"/>
<proteinExistence type="predicted"/>
<reference evidence="1 2" key="1">
    <citation type="submission" date="2017-12" db="EMBL/GenBank/DDBJ databases">
        <title>Comparative genomics of Botrytis spp.</title>
        <authorList>
            <person name="Valero-Jimenez C.A."/>
            <person name="Tapia P."/>
            <person name="Veloso J."/>
            <person name="Silva-Moreno E."/>
            <person name="Staats M."/>
            <person name="Valdes J.H."/>
            <person name="Van Kan J.A.L."/>
        </authorList>
    </citation>
    <scope>NUCLEOTIDE SEQUENCE [LARGE SCALE GENOMIC DNA]</scope>
    <source>
        <strain evidence="1 2">MUCL11595</strain>
    </source>
</reference>
<name>A0A4Z1ITW8_9HELO</name>
<sequence length="71" mass="8009">MQDLVLYGIPKGMVQDPTVGHRDPASRHHCHIRLVLVTIEDFMAMKYKIQNTTLKNHVPGANKEMGVKLVS</sequence>
<dbReference type="Proteomes" id="UP000297527">
    <property type="component" value="Unassembled WGS sequence"/>
</dbReference>
<comment type="caution">
    <text evidence="1">The sequence shown here is derived from an EMBL/GenBank/DDBJ whole genome shotgun (WGS) entry which is preliminary data.</text>
</comment>
<accession>A0A4Z1ITW8</accession>
<dbReference type="EMBL" id="PQXN01000005">
    <property type="protein sequence ID" value="TGO64911.1"/>
    <property type="molecule type" value="Genomic_DNA"/>
</dbReference>
<evidence type="ECO:0000313" key="1">
    <source>
        <dbReference type="EMBL" id="TGO64911.1"/>
    </source>
</evidence>